<dbReference type="Proteomes" id="UP000230233">
    <property type="component" value="Chromosome V"/>
</dbReference>
<evidence type="ECO:0000313" key="2">
    <source>
        <dbReference type="EMBL" id="PIC25782.1"/>
    </source>
</evidence>
<keyword evidence="3" id="KW-1185">Reference proteome</keyword>
<name>A0A2G5TER8_9PELO</name>
<evidence type="ECO:0000256" key="1">
    <source>
        <dbReference type="SAM" id="Phobius"/>
    </source>
</evidence>
<feature type="transmembrane region" description="Helical" evidence="1">
    <location>
        <begin position="12"/>
        <end position="33"/>
    </location>
</feature>
<feature type="transmembrane region" description="Helical" evidence="1">
    <location>
        <begin position="45"/>
        <end position="64"/>
    </location>
</feature>
<dbReference type="PANTHER" id="PTHR46000:SF5">
    <property type="entry name" value="SEVEN TM RECEPTOR"/>
    <property type="match status" value="1"/>
</dbReference>
<dbReference type="AlphaFoldDB" id="A0A2G5TER8"/>
<keyword evidence="1" id="KW-0472">Membrane</keyword>
<organism evidence="2 3">
    <name type="scientific">Caenorhabditis nigoni</name>
    <dbReference type="NCBI Taxonomy" id="1611254"/>
    <lineage>
        <taxon>Eukaryota</taxon>
        <taxon>Metazoa</taxon>
        <taxon>Ecdysozoa</taxon>
        <taxon>Nematoda</taxon>
        <taxon>Chromadorea</taxon>
        <taxon>Rhabditida</taxon>
        <taxon>Rhabditina</taxon>
        <taxon>Rhabditomorpha</taxon>
        <taxon>Rhabditoidea</taxon>
        <taxon>Rhabditidae</taxon>
        <taxon>Peloderinae</taxon>
        <taxon>Caenorhabditis</taxon>
    </lineage>
</organism>
<feature type="transmembrane region" description="Helical" evidence="1">
    <location>
        <begin position="283"/>
        <end position="307"/>
    </location>
</feature>
<keyword evidence="1" id="KW-1133">Transmembrane helix</keyword>
<dbReference type="InterPro" id="IPR019428">
    <property type="entry name" value="7TM_GPCR_serpentine_rcpt_Str"/>
</dbReference>
<dbReference type="PANTHER" id="PTHR46000">
    <property type="entry name" value="SEVEN TM RECEPTOR-RELATED"/>
    <property type="match status" value="1"/>
</dbReference>
<feature type="transmembrane region" description="Helical" evidence="1">
    <location>
        <begin position="250"/>
        <end position="271"/>
    </location>
</feature>
<comment type="caution">
    <text evidence="2">The sequence shown here is derived from an EMBL/GenBank/DDBJ whole genome shotgun (WGS) entry which is preliminary data.</text>
</comment>
<sequence>MSSIGWVEKSFLASEIGFFSTLIVNSFLVYLIVFHTKQVFGAYKYLILSFSMMGILFATAEFIIKPMTHNYKASFTFFTLARPFGCSKEVAMILLAAYSSTYAATISLLAVQFVYRYWAIFHTRRLSFFNGFRILFWVSIAMMFGIDWSSSVYFLGMPDKVSEDYLRREISDHYDLNISRLAYFAAVVYDSEYNIRWRSVMVMGSVSKVLFIQYAVMVFCGVRMHRKMGEKMEQFSITNRKMHTQLFKTLVIQITVPTFTIFSPVLVMFVIPFFDFQLGIPTGPILCALSLYPFIDGLIVICIVSDYRKAALDIYRRLVYRVTCGHVKLFQPQKYDFSISGAMGTDGNTNGRSNRVAAAPSANTISSF</sequence>
<feature type="transmembrane region" description="Helical" evidence="1">
    <location>
        <begin position="200"/>
        <end position="222"/>
    </location>
</feature>
<feature type="transmembrane region" description="Helical" evidence="1">
    <location>
        <begin position="90"/>
        <end position="114"/>
    </location>
</feature>
<dbReference type="STRING" id="1611254.A0A2G5TER8"/>
<dbReference type="Pfam" id="PF10326">
    <property type="entry name" value="7TM_GPCR_Str"/>
    <property type="match status" value="1"/>
</dbReference>
<dbReference type="EMBL" id="PDUG01000005">
    <property type="protein sequence ID" value="PIC25782.1"/>
    <property type="molecule type" value="Genomic_DNA"/>
</dbReference>
<accession>A0A2G5TER8</accession>
<protein>
    <recommendedName>
        <fullName evidence="4">G-protein coupled receptors family 1 profile domain-containing protein</fullName>
    </recommendedName>
</protein>
<gene>
    <name evidence="2" type="primary">Cni-str-4</name>
    <name evidence="2" type="synonym">Cnig_chr_V.g18580</name>
    <name evidence="2" type="ORF">B9Z55_018580</name>
</gene>
<feature type="transmembrane region" description="Helical" evidence="1">
    <location>
        <begin position="134"/>
        <end position="156"/>
    </location>
</feature>
<proteinExistence type="predicted"/>
<evidence type="ECO:0000313" key="3">
    <source>
        <dbReference type="Proteomes" id="UP000230233"/>
    </source>
</evidence>
<evidence type="ECO:0008006" key="4">
    <source>
        <dbReference type="Google" id="ProtNLM"/>
    </source>
</evidence>
<keyword evidence="1" id="KW-0812">Transmembrane</keyword>
<dbReference type="SUPFAM" id="SSF81321">
    <property type="entry name" value="Family A G protein-coupled receptor-like"/>
    <property type="match status" value="1"/>
</dbReference>
<dbReference type="OrthoDB" id="5805476at2759"/>
<reference evidence="3" key="1">
    <citation type="submission" date="2017-10" db="EMBL/GenBank/DDBJ databases">
        <title>Rapid genome shrinkage in a self-fertile nematode reveals novel sperm competition proteins.</title>
        <authorList>
            <person name="Yin D."/>
            <person name="Schwarz E.M."/>
            <person name="Thomas C.G."/>
            <person name="Felde R.L."/>
            <person name="Korf I.F."/>
            <person name="Cutter A.D."/>
            <person name="Schartner C.M."/>
            <person name="Ralston E.J."/>
            <person name="Meyer B.J."/>
            <person name="Haag E.S."/>
        </authorList>
    </citation>
    <scope>NUCLEOTIDE SEQUENCE [LARGE SCALE GENOMIC DNA]</scope>
    <source>
        <strain evidence="3">JU1422</strain>
    </source>
</reference>